<reference evidence="2" key="1">
    <citation type="submission" date="2020-10" db="EMBL/GenBank/DDBJ databases">
        <title>High-Quality Genome Resource of Clonostachys rosea strain S41 by Oxford Nanopore Long-Read Sequencing.</title>
        <authorList>
            <person name="Wang H."/>
        </authorList>
    </citation>
    <scope>NUCLEOTIDE SEQUENCE</scope>
    <source>
        <strain evidence="2">S41</strain>
    </source>
</reference>
<dbReference type="Proteomes" id="UP000616885">
    <property type="component" value="Unassembled WGS sequence"/>
</dbReference>
<dbReference type="PANTHER" id="PTHR37535">
    <property type="entry name" value="FLUG DOMAIN PROTEIN"/>
    <property type="match status" value="1"/>
</dbReference>
<protein>
    <submittedName>
        <fullName evidence="2">Uncharacterized protein</fullName>
    </submittedName>
</protein>
<comment type="caution">
    <text evidence="2">The sequence shown here is derived from an EMBL/GenBank/DDBJ whole genome shotgun (WGS) entry which is preliminary data.</text>
</comment>
<dbReference type="EMBL" id="JADCTT010000001">
    <property type="protein sequence ID" value="KAF9759803.1"/>
    <property type="molecule type" value="Genomic_DNA"/>
</dbReference>
<accession>A0A8H7TWG1</accession>
<evidence type="ECO:0000256" key="1">
    <source>
        <dbReference type="SAM" id="MobiDB-lite"/>
    </source>
</evidence>
<evidence type="ECO:0000313" key="3">
    <source>
        <dbReference type="Proteomes" id="UP000616885"/>
    </source>
</evidence>
<dbReference type="AlphaFoldDB" id="A0A8H7TWG1"/>
<sequence length="881" mass="99235">MPARTATVHPRPRVGGLLNHDADFLKRLAAREEQARETERPTPLTVQQHAKHRETMEGVCFIKPKYAAETEVNVLRSNGSRRLQGDDTEPDPRDNAGLLPLWVYETHKIKSLSTSQEYIRQFQQLHTTITGRCPQPQRHQGALQGAITTASWSPRFNLRAPNIDGKPVLNVDSLRVILIFNIAYDTSIRPLELQRLNDSGCYMIICYTGVRPAELVHNERKPPKDGSLEELFGVKALMGADDDADEEPKDPDAAALCGLLLKETVRRDRVKALCYEDILMMVVRHPVTGRATLAMSIKSSCSAPVLLFLGIALLSDAFYSDCLKDANSVLGTEVPVGYKCLPMRWKQFQVKDPVLPSGCQRRHRVGGTGYAVLYSEGSHGRPERGCGLREAMDAQGSHWIRFANQMMRHNPKYFMFQDAYLNQVANFDLQNAFLEEEMEDQMFRLFAHVSLTRVPRATRDMVPPEVWVNLAPDPETTERAGRAEGGAQAGSPAGQDKVYIRISFSPLLNSPFKDLPYAPHSALAFLLDSLQTYWRALHASQATLAPSQTSSPCLPLYRPLLTAFSTSLPAELWAQILKSFSQTSIAVLSTILAHSSNTQRVYKEFQRSDPCLQSSAGQCDPVKGCEIGQVFWELVFAIRHDFVEGDLAQIIFRRRLAGLSGKRLEELLLPLGRALAWSYCLDGPEGSAGREEDAVALLKGIVRGDRPFLHRPWPELRHGMVRKKFEMIWPKVTLAPVMGLLEELTGSASELMDDEQRYIWKIGLGEEMCVAEVQTRTVRVYPMEETAFYTLRRLRHGIQFDGRRALIGLVYPGRLPFGSSPVQWKGAPSKGYRADRANRVRTCYRRRKRVEAIKRSRSKLGLGNYLSRKFEVARQMAQKSY</sequence>
<dbReference type="PANTHER" id="PTHR37535:SF4">
    <property type="entry name" value="FLUG DOMAIN-CONTAINING PROTEIN"/>
    <property type="match status" value="1"/>
</dbReference>
<name>A0A8H7TWG1_BIOOC</name>
<feature type="region of interest" description="Disordered" evidence="1">
    <location>
        <begin position="32"/>
        <end position="53"/>
    </location>
</feature>
<evidence type="ECO:0000313" key="2">
    <source>
        <dbReference type="EMBL" id="KAF9759803.1"/>
    </source>
</evidence>
<organism evidence="2 3">
    <name type="scientific">Bionectria ochroleuca</name>
    <name type="common">Gliocladium roseum</name>
    <dbReference type="NCBI Taxonomy" id="29856"/>
    <lineage>
        <taxon>Eukaryota</taxon>
        <taxon>Fungi</taxon>
        <taxon>Dikarya</taxon>
        <taxon>Ascomycota</taxon>
        <taxon>Pezizomycotina</taxon>
        <taxon>Sordariomycetes</taxon>
        <taxon>Hypocreomycetidae</taxon>
        <taxon>Hypocreales</taxon>
        <taxon>Bionectriaceae</taxon>
        <taxon>Clonostachys</taxon>
    </lineage>
</organism>
<gene>
    <name evidence="2" type="ORF">IM811_001497</name>
</gene>
<proteinExistence type="predicted"/>